<evidence type="ECO:0000259" key="5">
    <source>
        <dbReference type="PROSITE" id="PS51063"/>
    </source>
</evidence>
<dbReference type="Gene3D" id="2.60.120.10">
    <property type="entry name" value="Jelly Rolls"/>
    <property type="match status" value="1"/>
</dbReference>
<keyword evidence="1" id="KW-0805">Transcription regulation</keyword>
<dbReference type="PROSITE" id="PS51063">
    <property type="entry name" value="HTH_CRP_2"/>
    <property type="match status" value="1"/>
</dbReference>
<dbReference type="PANTHER" id="PTHR24567">
    <property type="entry name" value="CRP FAMILY TRANSCRIPTIONAL REGULATORY PROTEIN"/>
    <property type="match status" value="1"/>
</dbReference>
<dbReference type="Pfam" id="PF13545">
    <property type="entry name" value="HTH_Crp_2"/>
    <property type="match status" value="1"/>
</dbReference>
<dbReference type="Pfam" id="PF00027">
    <property type="entry name" value="cNMP_binding"/>
    <property type="match status" value="1"/>
</dbReference>
<dbReference type="InterPro" id="IPR012318">
    <property type="entry name" value="HTH_CRP"/>
</dbReference>
<dbReference type="Gene3D" id="1.10.10.10">
    <property type="entry name" value="Winged helix-like DNA-binding domain superfamily/Winged helix DNA-binding domain"/>
    <property type="match status" value="1"/>
</dbReference>
<dbReference type="InterPro" id="IPR036388">
    <property type="entry name" value="WH-like_DNA-bd_sf"/>
</dbReference>
<dbReference type="SUPFAM" id="SSF46785">
    <property type="entry name" value="Winged helix' DNA-binding domain"/>
    <property type="match status" value="1"/>
</dbReference>
<dbReference type="InterPro" id="IPR050397">
    <property type="entry name" value="Env_Response_Regulators"/>
</dbReference>
<dbReference type="InterPro" id="IPR014710">
    <property type="entry name" value="RmlC-like_jellyroll"/>
</dbReference>
<dbReference type="InterPro" id="IPR000595">
    <property type="entry name" value="cNMP-bd_dom"/>
</dbReference>
<dbReference type="InterPro" id="IPR018490">
    <property type="entry name" value="cNMP-bd_dom_sf"/>
</dbReference>
<dbReference type="SUPFAM" id="SSF51206">
    <property type="entry name" value="cAMP-binding domain-like"/>
    <property type="match status" value="1"/>
</dbReference>
<keyword evidence="7" id="KW-1185">Reference proteome</keyword>
<dbReference type="InterPro" id="IPR036390">
    <property type="entry name" value="WH_DNA-bd_sf"/>
</dbReference>
<keyword evidence="2" id="KW-0238">DNA-binding</keyword>
<dbReference type="EMBL" id="FMZV01000007">
    <property type="protein sequence ID" value="SDD43121.1"/>
    <property type="molecule type" value="Genomic_DNA"/>
</dbReference>
<dbReference type="GO" id="GO:0003700">
    <property type="term" value="F:DNA-binding transcription factor activity"/>
    <property type="evidence" value="ECO:0007669"/>
    <property type="project" value="TreeGrafter"/>
</dbReference>
<sequence>MRLTKLKAARQVETILSQVSLLSGLESEQIRRFGDDLEPVTVHTGQTVVEQGETSNEMYVVLSGRLVGLLLSPNGKEVAFTEITAGRYFGELSALDNRPRSLTISAVETTELGRMPAVKLLEWMAEVPRLSRNLAIDLAERNRVLTERVFGLVVHDVDKRVRALLIQQAQEAQQLKPGGALDPSPTHDQIANYIGATREAVSRVLARLSASGVIETGRRRLEILDIEQLFEGL</sequence>
<name>A0A1G6UPA0_9RHOB</name>
<dbReference type="Proteomes" id="UP000199628">
    <property type="component" value="Unassembled WGS sequence"/>
</dbReference>
<dbReference type="PANTHER" id="PTHR24567:SF26">
    <property type="entry name" value="REGULATORY PROTEIN YEIL"/>
    <property type="match status" value="1"/>
</dbReference>
<proteinExistence type="predicted"/>
<dbReference type="GO" id="GO:0005829">
    <property type="term" value="C:cytosol"/>
    <property type="evidence" value="ECO:0007669"/>
    <property type="project" value="TreeGrafter"/>
</dbReference>
<reference evidence="7" key="1">
    <citation type="submission" date="2016-10" db="EMBL/GenBank/DDBJ databases">
        <authorList>
            <person name="Varghese N."/>
            <person name="Submissions S."/>
        </authorList>
    </citation>
    <scope>NUCLEOTIDE SEQUENCE [LARGE SCALE GENOMIC DNA]</scope>
    <source>
        <strain evidence="7">CGMCC 1.9108</strain>
    </source>
</reference>
<dbReference type="SMART" id="SM00419">
    <property type="entry name" value="HTH_CRP"/>
    <property type="match status" value="1"/>
</dbReference>
<evidence type="ECO:0000256" key="3">
    <source>
        <dbReference type="ARBA" id="ARBA00023163"/>
    </source>
</evidence>
<dbReference type="GO" id="GO:0003677">
    <property type="term" value="F:DNA binding"/>
    <property type="evidence" value="ECO:0007669"/>
    <property type="project" value="UniProtKB-KW"/>
</dbReference>
<dbReference type="PROSITE" id="PS50042">
    <property type="entry name" value="CNMP_BINDING_3"/>
    <property type="match status" value="1"/>
</dbReference>
<evidence type="ECO:0000256" key="2">
    <source>
        <dbReference type="ARBA" id="ARBA00023125"/>
    </source>
</evidence>
<feature type="domain" description="Cyclic nucleotide-binding" evidence="4">
    <location>
        <begin position="21"/>
        <end position="141"/>
    </location>
</feature>
<dbReference type="CDD" id="cd00038">
    <property type="entry name" value="CAP_ED"/>
    <property type="match status" value="1"/>
</dbReference>
<protein>
    <submittedName>
        <fullName evidence="6">Transcriptional regulator, Crp/Fnr family</fullName>
    </submittedName>
</protein>
<dbReference type="AlphaFoldDB" id="A0A1G6UPA0"/>
<accession>A0A1G6UPA0</accession>
<keyword evidence="3" id="KW-0804">Transcription</keyword>
<dbReference type="PRINTS" id="PR00034">
    <property type="entry name" value="HTHCRP"/>
</dbReference>
<evidence type="ECO:0000313" key="6">
    <source>
        <dbReference type="EMBL" id="SDD43121.1"/>
    </source>
</evidence>
<dbReference type="SMART" id="SM00100">
    <property type="entry name" value="cNMP"/>
    <property type="match status" value="1"/>
</dbReference>
<feature type="domain" description="HTH crp-type" evidence="5">
    <location>
        <begin position="155"/>
        <end position="227"/>
    </location>
</feature>
<evidence type="ECO:0000313" key="7">
    <source>
        <dbReference type="Proteomes" id="UP000199628"/>
    </source>
</evidence>
<dbReference type="OrthoDB" id="9808528at2"/>
<gene>
    <name evidence="6" type="ORF">SAMN04488239_107125</name>
</gene>
<evidence type="ECO:0000256" key="1">
    <source>
        <dbReference type="ARBA" id="ARBA00023015"/>
    </source>
</evidence>
<organism evidence="6 7">
    <name type="scientific">Ruegeria marina</name>
    <dbReference type="NCBI Taxonomy" id="639004"/>
    <lineage>
        <taxon>Bacteria</taxon>
        <taxon>Pseudomonadati</taxon>
        <taxon>Pseudomonadota</taxon>
        <taxon>Alphaproteobacteria</taxon>
        <taxon>Rhodobacterales</taxon>
        <taxon>Roseobacteraceae</taxon>
        <taxon>Ruegeria</taxon>
    </lineage>
</organism>
<dbReference type="STRING" id="639004.SAMN04488239_107125"/>
<evidence type="ECO:0000259" key="4">
    <source>
        <dbReference type="PROSITE" id="PS50042"/>
    </source>
</evidence>